<feature type="region of interest" description="Disordered" evidence="3">
    <location>
        <begin position="215"/>
        <end position="250"/>
    </location>
</feature>
<evidence type="ECO:0000313" key="4">
    <source>
        <dbReference type="EMBL" id="ETW18499.1"/>
    </source>
</evidence>
<dbReference type="AlphaFoldDB" id="A0A024V7N6"/>
<dbReference type="Gene3D" id="3.90.640.10">
    <property type="entry name" value="Actin, Chain A, domain 4"/>
    <property type="match status" value="1"/>
</dbReference>
<dbReference type="InterPro" id="IPR043129">
    <property type="entry name" value="ATPase_NBD"/>
</dbReference>
<comment type="catalytic activity">
    <reaction evidence="1">
        <text>ATP + H2O = ADP + phosphate + H(+)</text>
        <dbReference type="Rhea" id="RHEA:13065"/>
        <dbReference type="ChEBI" id="CHEBI:15377"/>
        <dbReference type="ChEBI" id="CHEBI:15378"/>
        <dbReference type="ChEBI" id="CHEBI:30616"/>
        <dbReference type="ChEBI" id="CHEBI:43474"/>
        <dbReference type="ChEBI" id="CHEBI:456216"/>
    </reaction>
</comment>
<name>A0A024V7N6_PLAFA</name>
<organism evidence="4 5">
    <name type="scientific">Plasmodium falciparum Vietnam Oak-Knoll</name>
    <name type="common">FVO</name>
    <dbReference type="NCBI Taxonomy" id="1036723"/>
    <lineage>
        <taxon>Eukaryota</taxon>
        <taxon>Sar</taxon>
        <taxon>Alveolata</taxon>
        <taxon>Apicomplexa</taxon>
        <taxon>Aconoidasida</taxon>
        <taxon>Haemosporida</taxon>
        <taxon>Plasmodiidae</taxon>
        <taxon>Plasmodium</taxon>
        <taxon>Plasmodium (Laverania)</taxon>
    </lineage>
</organism>
<evidence type="ECO:0000256" key="3">
    <source>
        <dbReference type="SAM" id="MobiDB-lite"/>
    </source>
</evidence>
<evidence type="ECO:0000256" key="2">
    <source>
        <dbReference type="RuleBase" id="RU000487"/>
    </source>
</evidence>
<protein>
    <recommendedName>
        <fullName evidence="6">Actin-like protein</fullName>
    </recommendedName>
</protein>
<evidence type="ECO:0000313" key="5">
    <source>
        <dbReference type="Proteomes" id="UP000030690"/>
    </source>
</evidence>
<dbReference type="PANTHER" id="PTHR11937">
    <property type="entry name" value="ACTIN"/>
    <property type="match status" value="1"/>
</dbReference>
<dbReference type="OrthoDB" id="421448at2759"/>
<gene>
    <name evidence="4" type="ORF">PFFVO_02398</name>
</gene>
<evidence type="ECO:0000256" key="1">
    <source>
        <dbReference type="ARBA" id="ARBA00049360"/>
    </source>
</evidence>
<dbReference type="EMBL" id="KI925078">
    <property type="protein sequence ID" value="ETW18499.1"/>
    <property type="molecule type" value="Genomic_DNA"/>
</dbReference>
<feature type="compositionally biased region" description="Basic and acidic residues" evidence="3">
    <location>
        <begin position="215"/>
        <end position="238"/>
    </location>
</feature>
<evidence type="ECO:0008006" key="6">
    <source>
        <dbReference type="Google" id="ProtNLM"/>
    </source>
</evidence>
<dbReference type="Pfam" id="PF00022">
    <property type="entry name" value="Actin"/>
    <property type="match status" value="1"/>
</dbReference>
<proteinExistence type="inferred from homology"/>
<dbReference type="SMART" id="SM00268">
    <property type="entry name" value="ACTIN"/>
    <property type="match status" value="1"/>
</dbReference>
<dbReference type="SUPFAM" id="SSF53067">
    <property type="entry name" value="Actin-like ATPase domain"/>
    <property type="match status" value="1"/>
</dbReference>
<dbReference type="Gene3D" id="3.30.420.40">
    <property type="match status" value="2"/>
</dbReference>
<dbReference type="SMR" id="A0A024V7N6"/>
<sequence>MSEEENNKKNYSPITQSLYLKLKNPISLHVNVENSPTSSEKKRRLNYHRTSFSSFSNTTCSDILKLNKYLNIENNILLLALNNYSFKFGLINKLDYKIQSLRLPHIEIIEPWKELGYLFPPYKNYNIIEECIYYSFTNVYKFDLKNKDIFIPFSSKNSMNDFSSIGDILFESFEVKSICFKEPSFVSSLIILEELKNEKEKSLFYNEDVKEKENHYHNINMKDNKQKNEKDEKDEKDIPNMNDNSKSKYTKKNLNYNTKKNNEYSNECLIHLKELNLFNFTAVIINIGSTKTSCTPIINGIPLLDLTEFYYIGGYDIDNQIYEEMKKHEKEQKEISIDIARVAKEKRIFTPKNKEECQYLSILYNKNPKNYFITPFELNVNKIFESAVNSTEIFFSPYALDTYVKTESYKNLHTYDFNFNFLFVQNTLPTVIYNTIQNCPIDYRKELLRNIYLTGGSSIIRGFRQRLENELYELINNINFYNKACVQVHLFKRKLLQKYAIYSGSHYFLEIFNYDYYSVTRQDYQEEGERILEKFSLQGKLLY</sequence>
<reference evidence="4 5" key="2">
    <citation type="submission" date="2013-02" db="EMBL/GenBank/DDBJ databases">
        <title>The Genome Sequence of Plasmodium falciparum Vietnam Oak-Knoll (FVO).</title>
        <authorList>
            <consortium name="The Broad Institute Genome Sequencing Platform"/>
            <consortium name="The Broad Institute Genome Sequencing Center for Infectious Disease"/>
            <person name="Neafsey D."/>
            <person name="Cheeseman I."/>
            <person name="Volkman S."/>
            <person name="Adams J."/>
            <person name="Walker B."/>
            <person name="Young S.K."/>
            <person name="Zeng Q."/>
            <person name="Gargeya S."/>
            <person name="Fitzgerald M."/>
            <person name="Haas B."/>
            <person name="Abouelleil A."/>
            <person name="Alvarado L."/>
            <person name="Arachchi H.M."/>
            <person name="Berlin A.M."/>
            <person name="Chapman S.B."/>
            <person name="Dewar J."/>
            <person name="Goldberg J."/>
            <person name="Griggs A."/>
            <person name="Gujja S."/>
            <person name="Hansen M."/>
            <person name="Howarth C."/>
            <person name="Imamovic A."/>
            <person name="Larimer J."/>
            <person name="McCowan C."/>
            <person name="Murphy C."/>
            <person name="Neiman D."/>
            <person name="Pearson M."/>
            <person name="Priest M."/>
            <person name="Roberts A."/>
            <person name="Saif S."/>
            <person name="Shea T."/>
            <person name="Sisk P."/>
            <person name="Sykes S."/>
            <person name="Wortman J."/>
            <person name="Nusbaum C."/>
            <person name="Birren B."/>
        </authorList>
    </citation>
    <scope>NUCLEOTIDE SEQUENCE [LARGE SCALE GENOMIC DNA]</scope>
    <source>
        <strain evidence="5">Vietnam Oak-Knoll (FVO)</strain>
    </source>
</reference>
<accession>A0A024V7N6</accession>
<dbReference type="InterPro" id="IPR004000">
    <property type="entry name" value="Actin"/>
</dbReference>
<reference evidence="4 5" key="1">
    <citation type="submission" date="2013-02" db="EMBL/GenBank/DDBJ databases">
        <title>The Genome Annotation of Plasmodium falciparum Vietnam Oak-Knoll (FVO).</title>
        <authorList>
            <consortium name="The Broad Institute Genome Sequencing Platform"/>
            <consortium name="The Broad Institute Genome Sequencing Center for Infectious Disease"/>
            <person name="Neafsey D."/>
            <person name="Hoffman S."/>
            <person name="Volkman S."/>
            <person name="Rosenthal P."/>
            <person name="Walker B."/>
            <person name="Young S.K."/>
            <person name="Zeng Q."/>
            <person name="Gargeya S."/>
            <person name="Fitzgerald M."/>
            <person name="Haas B."/>
            <person name="Abouelleil A."/>
            <person name="Allen A.W."/>
            <person name="Alvarado L."/>
            <person name="Arachchi H.M."/>
            <person name="Berlin A.M."/>
            <person name="Chapman S.B."/>
            <person name="Gainer-Dewar J."/>
            <person name="Goldberg J."/>
            <person name="Griggs A."/>
            <person name="Gujja S."/>
            <person name="Hansen M."/>
            <person name="Howarth C."/>
            <person name="Imamovic A."/>
            <person name="Ireland A."/>
            <person name="Larimer J."/>
            <person name="McCowan C."/>
            <person name="Murphy C."/>
            <person name="Pearson M."/>
            <person name="Poon T.W."/>
            <person name="Priest M."/>
            <person name="Roberts A."/>
            <person name="Saif S."/>
            <person name="Shea T."/>
            <person name="Sisk P."/>
            <person name="Sykes S."/>
            <person name="Wortman J."/>
            <person name="Nusbaum C."/>
            <person name="Birren B."/>
        </authorList>
    </citation>
    <scope>NUCLEOTIDE SEQUENCE [LARGE SCALE GENOMIC DNA]</scope>
    <source>
        <strain evidence="5">Vietnam Oak-Knoll (FVO)</strain>
    </source>
</reference>
<dbReference type="Proteomes" id="UP000030690">
    <property type="component" value="Unassembled WGS sequence"/>
</dbReference>
<comment type="similarity">
    <text evidence="2">Belongs to the actin family.</text>
</comment>